<dbReference type="InterPro" id="IPR016040">
    <property type="entry name" value="NAD(P)-bd_dom"/>
</dbReference>
<organism evidence="3 4">
    <name type="scientific">Cercophora samala</name>
    <dbReference type="NCBI Taxonomy" id="330535"/>
    <lineage>
        <taxon>Eukaryota</taxon>
        <taxon>Fungi</taxon>
        <taxon>Dikarya</taxon>
        <taxon>Ascomycota</taxon>
        <taxon>Pezizomycotina</taxon>
        <taxon>Sordariomycetes</taxon>
        <taxon>Sordariomycetidae</taxon>
        <taxon>Sordariales</taxon>
        <taxon>Lasiosphaeriaceae</taxon>
        <taxon>Cercophora</taxon>
    </lineage>
</organism>
<dbReference type="Pfam" id="PF13460">
    <property type="entry name" value="NAD_binding_10"/>
    <property type="match status" value="1"/>
</dbReference>
<keyword evidence="4" id="KW-1185">Reference proteome</keyword>
<evidence type="ECO:0000259" key="2">
    <source>
        <dbReference type="Pfam" id="PF13460"/>
    </source>
</evidence>
<dbReference type="Proteomes" id="UP001174997">
    <property type="component" value="Unassembled WGS sequence"/>
</dbReference>
<dbReference type="InterPro" id="IPR036291">
    <property type="entry name" value="NAD(P)-bd_dom_sf"/>
</dbReference>
<dbReference type="SUPFAM" id="SSF51735">
    <property type="entry name" value="NAD(P)-binding Rossmann-fold domains"/>
    <property type="match status" value="1"/>
</dbReference>
<evidence type="ECO:0000313" key="4">
    <source>
        <dbReference type="Proteomes" id="UP001174997"/>
    </source>
</evidence>
<dbReference type="InterPro" id="IPR051606">
    <property type="entry name" value="Polyketide_Oxido-like"/>
</dbReference>
<evidence type="ECO:0000256" key="1">
    <source>
        <dbReference type="ARBA" id="ARBA00038376"/>
    </source>
</evidence>
<comment type="caution">
    <text evidence="3">The sequence shown here is derived from an EMBL/GenBank/DDBJ whole genome shotgun (WGS) entry which is preliminary data.</text>
</comment>
<comment type="similarity">
    <text evidence="1">Belongs to the avfA family.</text>
</comment>
<reference evidence="3" key="1">
    <citation type="submission" date="2023-06" db="EMBL/GenBank/DDBJ databases">
        <title>Genome-scale phylogeny and comparative genomics of the fungal order Sordariales.</title>
        <authorList>
            <consortium name="Lawrence Berkeley National Laboratory"/>
            <person name="Hensen N."/>
            <person name="Bonometti L."/>
            <person name="Westerberg I."/>
            <person name="Brannstrom I.O."/>
            <person name="Guillou S."/>
            <person name="Cros-Aarteil S."/>
            <person name="Calhoun S."/>
            <person name="Haridas S."/>
            <person name="Kuo A."/>
            <person name="Mondo S."/>
            <person name="Pangilinan J."/>
            <person name="Riley R."/>
            <person name="Labutti K."/>
            <person name="Andreopoulos B."/>
            <person name="Lipzen A."/>
            <person name="Chen C."/>
            <person name="Yanf M."/>
            <person name="Daum C."/>
            <person name="Ng V."/>
            <person name="Clum A."/>
            <person name="Steindorff A."/>
            <person name="Ohm R."/>
            <person name="Martin F."/>
            <person name="Silar P."/>
            <person name="Natvig D."/>
            <person name="Lalanne C."/>
            <person name="Gautier V."/>
            <person name="Ament-Velasquez S.L."/>
            <person name="Kruys A."/>
            <person name="Hutchinson M.I."/>
            <person name="Powell A.J."/>
            <person name="Barry K."/>
            <person name="Miller A.N."/>
            <person name="Grigoriev I.V."/>
            <person name="Debuchy R."/>
            <person name="Gladieux P."/>
            <person name="Thoren M.H."/>
            <person name="Johannesson H."/>
        </authorList>
    </citation>
    <scope>NUCLEOTIDE SEQUENCE</scope>
    <source>
        <strain evidence="3">CBS 307.81</strain>
    </source>
</reference>
<protein>
    <recommendedName>
        <fullName evidence="2">NAD(P)-binding domain-containing protein</fullName>
    </recommendedName>
</protein>
<dbReference type="AlphaFoldDB" id="A0AA39ZHV2"/>
<sequence>MSKSILFLGATGGVGFSALQRSLAAGHACTALCRTPSTLSSRIPAEVDQKLLRIEEGNAHDVDAVLRALLPSPSSPRQGLPDVILFSIGAYFSMAKMGMEDAHVCENGIKTVLAALQKARTEHNLQGKPRIVALSSTGVSDLGRDVPLLFVPLYHVGLKVPHKDKKAMEDALVKSEEEWTIVRPSLFVDGAKDGPKREIRAGKEDPIKGVVESKAVGYTISREDVGRWIFENLIEGEKAGEWLRRMAAITY</sequence>
<name>A0AA39ZHV2_9PEZI</name>
<dbReference type="EMBL" id="JAULSY010000022">
    <property type="protein sequence ID" value="KAK0671305.1"/>
    <property type="molecule type" value="Genomic_DNA"/>
</dbReference>
<evidence type="ECO:0000313" key="3">
    <source>
        <dbReference type="EMBL" id="KAK0671305.1"/>
    </source>
</evidence>
<feature type="domain" description="NAD(P)-binding" evidence="2">
    <location>
        <begin position="9"/>
        <end position="233"/>
    </location>
</feature>
<dbReference type="Gene3D" id="3.40.50.720">
    <property type="entry name" value="NAD(P)-binding Rossmann-like Domain"/>
    <property type="match status" value="1"/>
</dbReference>
<accession>A0AA39ZHV2</accession>
<dbReference type="PANTHER" id="PTHR43355:SF2">
    <property type="entry name" value="FLAVIN REDUCTASE (NADPH)"/>
    <property type="match status" value="1"/>
</dbReference>
<gene>
    <name evidence="3" type="ORF">QBC41DRAFT_58524</name>
</gene>
<proteinExistence type="inferred from homology"/>
<dbReference type="GO" id="GO:0004074">
    <property type="term" value="F:biliverdin reductase [NAD(P)H] activity"/>
    <property type="evidence" value="ECO:0007669"/>
    <property type="project" value="TreeGrafter"/>
</dbReference>
<dbReference type="GO" id="GO:0042602">
    <property type="term" value="F:riboflavin reductase (NADPH) activity"/>
    <property type="evidence" value="ECO:0007669"/>
    <property type="project" value="TreeGrafter"/>
</dbReference>
<dbReference type="PANTHER" id="PTHR43355">
    <property type="entry name" value="FLAVIN REDUCTASE (NADPH)"/>
    <property type="match status" value="1"/>
</dbReference>